<organism evidence="1 2">
    <name type="scientific">Acaulospora morrowiae</name>
    <dbReference type="NCBI Taxonomy" id="94023"/>
    <lineage>
        <taxon>Eukaryota</taxon>
        <taxon>Fungi</taxon>
        <taxon>Fungi incertae sedis</taxon>
        <taxon>Mucoromycota</taxon>
        <taxon>Glomeromycotina</taxon>
        <taxon>Glomeromycetes</taxon>
        <taxon>Diversisporales</taxon>
        <taxon>Acaulosporaceae</taxon>
        <taxon>Acaulospora</taxon>
    </lineage>
</organism>
<name>A0A9N9BG37_9GLOM</name>
<gene>
    <name evidence="1" type="ORF">AMORRO_LOCUS6300</name>
</gene>
<reference evidence="1" key="1">
    <citation type="submission" date="2021-06" db="EMBL/GenBank/DDBJ databases">
        <authorList>
            <person name="Kallberg Y."/>
            <person name="Tangrot J."/>
            <person name="Rosling A."/>
        </authorList>
    </citation>
    <scope>NUCLEOTIDE SEQUENCE</scope>
    <source>
        <strain evidence="1">CL551</strain>
    </source>
</reference>
<dbReference type="AlphaFoldDB" id="A0A9N9BG37"/>
<keyword evidence="2" id="KW-1185">Reference proteome</keyword>
<sequence length="118" mass="13922">MLPIISYQLDFLLAEIVCGKSYAVQKWVVLHTVLSLELGTAVRIGMLLVYQAAYVKCKRLKWNLKKTCVWQVETDLLVYDLLPAYKNWQYYGFWLYESETPPFDTRDLCPRKSELYNT</sequence>
<dbReference type="Proteomes" id="UP000789342">
    <property type="component" value="Unassembled WGS sequence"/>
</dbReference>
<proteinExistence type="predicted"/>
<comment type="caution">
    <text evidence="1">The sequence shown here is derived from an EMBL/GenBank/DDBJ whole genome shotgun (WGS) entry which is preliminary data.</text>
</comment>
<evidence type="ECO:0000313" key="1">
    <source>
        <dbReference type="EMBL" id="CAG8567312.1"/>
    </source>
</evidence>
<evidence type="ECO:0000313" key="2">
    <source>
        <dbReference type="Proteomes" id="UP000789342"/>
    </source>
</evidence>
<accession>A0A9N9BG37</accession>
<dbReference type="EMBL" id="CAJVPV010004135">
    <property type="protein sequence ID" value="CAG8567312.1"/>
    <property type="molecule type" value="Genomic_DNA"/>
</dbReference>
<protein>
    <submittedName>
        <fullName evidence="1">5491_t:CDS:1</fullName>
    </submittedName>
</protein>